<dbReference type="AlphaFoldDB" id="A0A392UDM5"/>
<keyword evidence="2" id="KW-1185">Reference proteome</keyword>
<sequence>MDINPAYSCLLGRPWIHAAGAITSTLHQKLKFIAGDKMIMVSGQQDMMVSHISSFQYIETDEEVVEVPFQALEIASVTTL</sequence>
<feature type="non-terminal residue" evidence="1">
    <location>
        <position position="80"/>
    </location>
</feature>
<accession>A0A392UDM5</accession>
<name>A0A392UDM5_9FABA</name>
<evidence type="ECO:0000313" key="1">
    <source>
        <dbReference type="EMBL" id="MCI71502.1"/>
    </source>
</evidence>
<comment type="caution">
    <text evidence="1">The sequence shown here is derived from an EMBL/GenBank/DDBJ whole genome shotgun (WGS) entry which is preliminary data.</text>
</comment>
<reference evidence="1 2" key="1">
    <citation type="journal article" date="2018" name="Front. Plant Sci.">
        <title>Red Clover (Trifolium pratense) and Zigzag Clover (T. medium) - A Picture of Genomic Similarities and Differences.</title>
        <authorList>
            <person name="Dluhosova J."/>
            <person name="Istvanek J."/>
            <person name="Nedelnik J."/>
            <person name="Repkova J."/>
        </authorList>
    </citation>
    <scope>NUCLEOTIDE SEQUENCE [LARGE SCALE GENOMIC DNA]</scope>
    <source>
        <strain evidence="2">cv. 10/8</strain>
        <tissue evidence="1">Leaf</tissue>
    </source>
</reference>
<proteinExistence type="predicted"/>
<evidence type="ECO:0000313" key="2">
    <source>
        <dbReference type="Proteomes" id="UP000265520"/>
    </source>
</evidence>
<dbReference type="Proteomes" id="UP000265520">
    <property type="component" value="Unassembled WGS sequence"/>
</dbReference>
<dbReference type="EMBL" id="LXQA010797472">
    <property type="protein sequence ID" value="MCI71502.1"/>
    <property type="molecule type" value="Genomic_DNA"/>
</dbReference>
<protein>
    <submittedName>
        <fullName evidence="1">Gag-pol polyprotein</fullName>
    </submittedName>
</protein>
<organism evidence="1 2">
    <name type="scientific">Trifolium medium</name>
    <dbReference type="NCBI Taxonomy" id="97028"/>
    <lineage>
        <taxon>Eukaryota</taxon>
        <taxon>Viridiplantae</taxon>
        <taxon>Streptophyta</taxon>
        <taxon>Embryophyta</taxon>
        <taxon>Tracheophyta</taxon>
        <taxon>Spermatophyta</taxon>
        <taxon>Magnoliopsida</taxon>
        <taxon>eudicotyledons</taxon>
        <taxon>Gunneridae</taxon>
        <taxon>Pentapetalae</taxon>
        <taxon>rosids</taxon>
        <taxon>fabids</taxon>
        <taxon>Fabales</taxon>
        <taxon>Fabaceae</taxon>
        <taxon>Papilionoideae</taxon>
        <taxon>50 kb inversion clade</taxon>
        <taxon>NPAAA clade</taxon>
        <taxon>Hologalegina</taxon>
        <taxon>IRL clade</taxon>
        <taxon>Trifolieae</taxon>
        <taxon>Trifolium</taxon>
    </lineage>
</organism>